<dbReference type="InterPro" id="IPR002541">
    <property type="entry name" value="Cyt_c_assembly"/>
</dbReference>
<dbReference type="InterPro" id="IPR007816">
    <property type="entry name" value="ResB-like_domain"/>
</dbReference>
<feature type="transmembrane region" description="Helical" evidence="6">
    <location>
        <begin position="957"/>
        <end position="975"/>
    </location>
</feature>
<dbReference type="GO" id="GO:0020037">
    <property type="term" value="F:heme binding"/>
    <property type="evidence" value="ECO:0007669"/>
    <property type="project" value="InterPro"/>
</dbReference>
<feature type="transmembrane region" description="Helical" evidence="6">
    <location>
        <begin position="472"/>
        <end position="489"/>
    </location>
</feature>
<dbReference type="PANTHER" id="PTHR30071">
    <property type="entry name" value="HEME EXPORTER PROTEIN C"/>
    <property type="match status" value="1"/>
</dbReference>
<feature type="domain" description="ResB-like" evidence="8">
    <location>
        <begin position="346"/>
        <end position="413"/>
    </location>
</feature>
<dbReference type="GeneID" id="85016159"/>
<evidence type="ECO:0000313" key="9">
    <source>
        <dbReference type="EMBL" id="SDW37818.1"/>
    </source>
</evidence>
<evidence type="ECO:0000256" key="1">
    <source>
        <dbReference type="ARBA" id="ARBA00004141"/>
    </source>
</evidence>
<evidence type="ECO:0000256" key="2">
    <source>
        <dbReference type="ARBA" id="ARBA00022692"/>
    </source>
</evidence>
<evidence type="ECO:0000256" key="6">
    <source>
        <dbReference type="SAM" id="Phobius"/>
    </source>
</evidence>
<accession>A0A1H2T1T1</accession>
<keyword evidence="5 6" id="KW-0472">Membrane</keyword>
<evidence type="ECO:0000256" key="4">
    <source>
        <dbReference type="ARBA" id="ARBA00022989"/>
    </source>
</evidence>
<evidence type="ECO:0000256" key="3">
    <source>
        <dbReference type="ARBA" id="ARBA00022748"/>
    </source>
</evidence>
<reference evidence="9 10" key="1">
    <citation type="submission" date="2016-10" db="EMBL/GenBank/DDBJ databases">
        <authorList>
            <person name="Varghese N."/>
            <person name="Submissions S."/>
        </authorList>
    </citation>
    <scope>NUCLEOTIDE SEQUENCE [LARGE SCALE GENOMIC DNA]</scope>
    <source>
        <strain evidence="9 10">DSM 11449</strain>
    </source>
</reference>
<dbReference type="EMBL" id="FNND01000002">
    <property type="protein sequence ID" value="SDW37818.1"/>
    <property type="molecule type" value="Genomic_DNA"/>
</dbReference>
<feature type="transmembrane region" description="Helical" evidence="6">
    <location>
        <begin position="918"/>
        <end position="937"/>
    </location>
</feature>
<organism evidence="9 10">
    <name type="scientific">Capnocytophaga granulosa</name>
    <dbReference type="NCBI Taxonomy" id="45242"/>
    <lineage>
        <taxon>Bacteria</taxon>
        <taxon>Pseudomonadati</taxon>
        <taxon>Bacteroidota</taxon>
        <taxon>Flavobacteriia</taxon>
        <taxon>Flavobacteriales</taxon>
        <taxon>Flavobacteriaceae</taxon>
        <taxon>Capnocytophaga</taxon>
    </lineage>
</organism>
<keyword evidence="2 6" id="KW-0812">Transmembrane</keyword>
<dbReference type="OrthoDB" id="9814290at2"/>
<proteinExistence type="predicted"/>
<feature type="transmembrane region" description="Helical" evidence="6">
    <location>
        <begin position="874"/>
        <end position="897"/>
    </location>
</feature>
<feature type="transmembrane region" description="Helical" evidence="6">
    <location>
        <begin position="747"/>
        <end position="766"/>
    </location>
</feature>
<evidence type="ECO:0000259" key="8">
    <source>
        <dbReference type="Pfam" id="PF05140"/>
    </source>
</evidence>
<feature type="transmembrane region" description="Helical" evidence="6">
    <location>
        <begin position="1022"/>
        <end position="1040"/>
    </location>
</feature>
<dbReference type="RefSeq" id="WP_016420340.1">
    <property type="nucleotide sequence ID" value="NZ_FNND01000002.1"/>
</dbReference>
<evidence type="ECO:0000313" key="10">
    <source>
        <dbReference type="Proteomes" id="UP000182771"/>
    </source>
</evidence>
<dbReference type="GO" id="GO:0005886">
    <property type="term" value="C:plasma membrane"/>
    <property type="evidence" value="ECO:0007669"/>
    <property type="project" value="TreeGrafter"/>
</dbReference>
<keyword evidence="10" id="KW-1185">Reference proteome</keyword>
<sequence length="1047" mass="119263">MLKKLTQFLISTRLMAVLFLAYGAALAMGTFVETWYNTDTAKIWIYNAWWFELIMALFVINFIGNIGRYRLLKRENWAVFVLHASWIFIIVGAAVTRYISDEGKLALREGEEADFYTSELTYITAQVDGSYEGQPLRKAKQTEVLFSEFTSNSYSWSSDFKGKDFRIDLKRFIAHAEATFVADPQGESYLKIVEAAGGEGHEHYLKSGATENFHGLPISLNNPTEGAINLQITPEGSYIHTPYMGSYMTMGDQKVFEVAKDSMQPLQYRCLYNIGGMRFVLPEPMQKGKMVMASIPEKKQNAGDLSALMMTITCEGETKKVEVIGRRDEINPPSSTEVGGLTFHLSYGSVRTPLPFKVRLDDFIADKYPGTERSYSSFKSKVTVTSPEETFKYDIYMNNILNYKGYRFFQANFFPDEKGTILSVNHDFWGTLLTYIGYTLLYIGLIASMFFGKTRFVQLSQKLKKLYDKRRGALTLLALLFSVGAYAQHDSFELTPKQIDSLIKATTVKKEHADRFAHLVIQDEDGRMKPINTFASELLRKVSKADTFRGLDANQVFLSMLLNRQLWYNVDFFYIKKDNDSLHKILGVEKGLKRVRALDFLDKEYNNKLNPYLVEAYSTSNPNQFQKEFKEVDTKMHLLERALSGSMLRIFPLKDSPNNKWISPLDIYENPTYTQDTLEAGFIKHAFRWYLSSVKDAVETGDYSEADKILGVLQQNQRAVGKAVIPSEKQIEAEILYNKYDVFKSLFSWYLYVGTIMFVVLIARIFKERKALRITTQVCTGLLFFLFALHTAGLAFRWYISGHAPWSDAYESMIYVAWATMGIGLCFARRSPLSLASTAFVTSMILMIAHWNWLDPSIGNLQPVLNSYWLMLHVAVIVGSYGPFTLGMILGAINLLLMIVTTAKNREKIKGVVDELTIVNELALTVGLIMLTIGNFLGAQWANESWGRYWGWDPKETWALVSIMVYAFVIHMRIVPSLRGIWGFNFASVVAFASILMTYFGVNFYLSGLHSYASGEKVITPNFVYYAAVFVMILGIVSFIRRKNLKE</sequence>
<keyword evidence="4 6" id="KW-1133">Transmembrane helix</keyword>
<comment type="caution">
    <text evidence="9">The sequence shown here is derived from an EMBL/GenBank/DDBJ whole genome shotgun (WGS) entry which is preliminary data.</text>
</comment>
<feature type="transmembrane region" description="Helical" evidence="6">
    <location>
        <begin position="428"/>
        <end position="451"/>
    </location>
</feature>
<gene>
    <name evidence="9" type="ORF">SAMN05444420_10258</name>
</gene>
<feature type="transmembrane region" description="Helical" evidence="6">
    <location>
        <begin position="44"/>
        <end position="64"/>
    </location>
</feature>
<feature type="transmembrane region" description="Helical" evidence="6">
    <location>
        <begin position="778"/>
        <end position="800"/>
    </location>
</feature>
<feature type="transmembrane region" description="Helical" evidence="6">
    <location>
        <begin position="835"/>
        <end position="854"/>
    </location>
</feature>
<dbReference type="GO" id="GO:0017004">
    <property type="term" value="P:cytochrome complex assembly"/>
    <property type="evidence" value="ECO:0007669"/>
    <property type="project" value="UniProtKB-KW"/>
</dbReference>
<protein>
    <submittedName>
        <fullName evidence="9">Cytochrome c-type biogenesis protein CcsB</fullName>
    </submittedName>
</protein>
<feature type="domain" description="Cytochrome c assembly protein" evidence="7">
    <location>
        <begin position="806"/>
        <end position="1010"/>
    </location>
</feature>
<dbReference type="InterPro" id="IPR045062">
    <property type="entry name" value="Cyt_c_biogenesis_CcsA/CcmC"/>
</dbReference>
<dbReference type="PANTHER" id="PTHR30071:SF1">
    <property type="entry name" value="CYTOCHROME B_B6 PROTEIN-RELATED"/>
    <property type="match status" value="1"/>
</dbReference>
<dbReference type="Pfam" id="PF01578">
    <property type="entry name" value="Cytochrom_C_asm"/>
    <property type="match status" value="1"/>
</dbReference>
<name>A0A1H2T1T1_9FLAO</name>
<dbReference type="Proteomes" id="UP000182771">
    <property type="component" value="Unassembled WGS sequence"/>
</dbReference>
<feature type="transmembrane region" description="Helical" evidence="6">
    <location>
        <begin position="982"/>
        <end position="1002"/>
    </location>
</feature>
<dbReference type="Pfam" id="PF05140">
    <property type="entry name" value="ResB"/>
    <property type="match status" value="1"/>
</dbReference>
<comment type="subcellular location">
    <subcellularLocation>
        <location evidence="1">Membrane</location>
        <topology evidence="1">Multi-pass membrane protein</topology>
    </subcellularLocation>
</comment>
<feature type="transmembrane region" description="Helical" evidence="6">
    <location>
        <begin position="76"/>
        <end position="99"/>
    </location>
</feature>
<feature type="transmembrane region" description="Helical" evidence="6">
    <location>
        <begin position="812"/>
        <end position="828"/>
    </location>
</feature>
<dbReference type="AlphaFoldDB" id="A0A1H2T1T1"/>
<feature type="transmembrane region" description="Helical" evidence="6">
    <location>
        <begin position="12"/>
        <end position="32"/>
    </location>
</feature>
<evidence type="ECO:0000256" key="5">
    <source>
        <dbReference type="ARBA" id="ARBA00023136"/>
    </source>
</evidence>
<evidence type="ECO:0000259" key="7">
    <source>
        <dbReference type="Pfam" id="PF01578"/>
    </source>
</evidence>
<keyword evidence="3" id="KW-0201">Cytochrome c-type biogenesis</keyword>